<dbReference type="Pfam" id="PF00364">
    <property type="entry name" value="Biotin_lipoyl"/>
    <property type="match status" value="1"/>
</dbReference>
<dbReference type="EMBL" id="VSSQ01022832">
    <property type="protein sequence ID" value="MPM69380.1"/>
    <property type="molecule type" value="Genomic_DNA"/>
</dbReference>
<protein>
    <submittedName>
        <fullName evidence="3">Glutaconyl-CoA decarboxylase subunit gamma</fullName>
    </submittedName>
</protein>
<dbReference type="Gene3D" id="2.40.50.100">
    <property type="match status" value="1"/>
</dbReference>
<dbReference type="PROSITE" id="PS50968">
    <property type="entry name" value="BIOTINYL_LIPOYL"/>
    <property type="match status" value="1"/>
</dbReference>
<dbReference type="FunFam" id="2.40.50.100:FF:000003">
    <property type="entry name" value="Acetyl-CoA carboxylase biotin carboxyl carrier protein"/>
    <property type="match status" value="1"/>
</dbReference>
<organism evidence="3">
    <name type="scientific">bioreactor metagenome</name>
    <dbReference type="NCBI Taxonomy" id="1076179"/>
    <lineage>
        <taxon>unclassified sequences</taxon>
        <taxon>metagenomes</taxon>
        <taxon>ecological metagenomes</taxon>
    </lineage>
</organism>
<keyword evidence="1" id="KW-0092">Biotin</keyword>
<sequence length="128" mass="13660">MKKYVIKLNGKVYEVEMEEVTGETSAVYEKVSNTPVNNSQQVLSQNNETQNSAPINAEGEVLEAPMPGSIVNVATKVGDLVKKGQLLVVLEAMKMENEIVSPKDGTITAVGVSKGQSVNAGDVLVKIK</sequence>
<evidence type="ECO:0000256" key="1">
    <source>
        <dbReference type="ARBA" id="ARBA00023267"/>
    </source>
</evidence>
<feature type="domain" description="Lipoyl-binding" evidence="2">
    <location>
        <begin position="52"/>
        <end position="128"/>
    </location>
</feature>
<dbReference type="InterPro" id="IPR011053">
    <property type="entry name" value="Single_hybrid_motif"/>
</dbReference>
<reference evidence="3" key="1">
    <citation type="submission" date="2019-08" db="EMBL/GenBank/DDBJ databases">
        <authorList>
            <person name="Kucharzyk K."/>
            <person name="Murdoch R.W."/>
            <person name="Higgins S."/>
            <person name="Loffler F."/>
        </authorList>
    </citation>
    <scope>NUCLEOTIDE SEQUENCE</scope>
</reference>
<accession>A0A645BVA7</accession>
<evidence type="ECO:0000259" key="2">
    <source>
        <dbReference type="PROSITE" id="PS50968"/>
    </source>
</evidence>
<dbReference type="PANTHER" id="PTHR45266:SF3">
    <property type="entry name" value="OXALOACETATE DECARBOXYLASE ALPHA CHAIN"/>
    <property type="match status" value="1"/>
</dbReference>
<comment type="caution">
    <text evidence="3">The sequence shown here is derived from an EMBL/GenBank/DDBJ whole genome shotgun (WGS) entry which is preliminary data.</text>
</comment>
<dbReference type="PANTHER" id="PTHR45266">
    <property type="entry name" value="OXALOACETATE DECARBOXYLASE ALPHA CHAIN"/>
    <property type="match status" value="1"/>
</dbReference>
<evidence type="ECO:0000313" key="3">
    <source>
        <dbReference type="EMBL" id="MPM69380.1"/>
    </source>
</evidence>
<dbReference type="CDD" id="cd06850">
    <property type="entry name" value="biotinyl_domain"/>
    <property type="match status" value="1"/>
</dbReference>
<dbReference type="AlphaFoldDB" id="A0A645BVA7"/>
<dbReference type="SUPFAM" id="SSF51230">
    <property type="entry name" value="Single hybrid motif"/>
    <property type="match status" value="1"/>
</dbReference>
<dbReference type="InterPro" id="IPR000089">
    <property type="entry name" value="Biotin_lipoyl"/>
</dbReference>
<dbReference type="InterPro" id="IPR001882">
    <property type="entry name" value="Biotin_BS"/>
</dbReference>
<dbReference type="InterPro" id="IPR050709">
    <property type="entry name" value="Biotin_Carboxyl_Carrier/Decarb"/>
</dbReference>
<proteinExistence type="predicted"/>
<dbReference type="PROSITE" id="PS00188">
    <property type="entry name" value="BIOTIN"/>
    <property type="match status" value="1"/>
</dbReference>
<name>A0A645BVA7_9ZZZZ</name>
<gene>
    <name evidence="3" type="primary">gcdC_11</name>
    <name evidence="3" type="ORF">SDC9_116325</name>
</gene>